<dbReference type="GO" id="GO:0005576">
    <property type="term" value="C:extracellular region"/>
    <property type="evidence" value="ECO:0007669"/>
    <property type="project" value="UniProtKB-SubCell"/>
</dbReference>
<feature type="chain" id="PRO_5021330281" evidence="6">
    <location>
        <begin position="28"/>
        <end position="286"/>
    </location>
</feature>
<name>A0A4Y7JRH0_PAPSO</name>
<evidence type="ECO:0000256" key="2">
    <source>
        <dbReference type="ARBA" id="ARBA00005679"/>
    </source>
</evidence>
<protein>
    <submittedName>
        <fullName evidence="7">Uncharacterized protein</fullName>
    </submittedName>
</protein>
<evidence type="ECO:0000256" key="6">
    <source>
        <dbReference type="SAM" id="SignalP"/>
    </source>
</evidence>
<keyword evidence="4 6" id="KW-0732">Signal</keyword>
<sequence>MGYFSSSSSIFVLTLVILFCSIQSSSAQITVLSSPSGIKESEFAYSSDASKVTLALHYETLCPYCSNFMVNYLPQIFTNGLIDIIDLQLIPYGNAKITFDKVITCQHGPTECELNTVEACALQVWPAQDKHFNFINCVETFVYNGQQSQWKSCYSKLGYEEQPINECYNSGLGQQEQGILVIRIWAVADVLELGYAKATGALNPPHKYVPWVTVNDVPLYDDYRSFQTYVCNAYQGTKPAACQGQRMDIIPNANSNQMLEVTFMEETSPTTNIKSPMAKARRQMKF</sequence>
<reference evidence="7 8" key="1">
    <citation type="journal article" date="2018" name="Science">
        <title>The opium poppy genome and morphinan production.</title>
        <authorList>
            <person name="Guo L."/>
            <person name="Winzer T."/>
            <person name="Yang X."/>
            <person name="Li Y."/>
            <person name="Ning Z."/>
            <person name="He Z."/>
            <person name="Teodor R."/>
            <person name="Lu Y."/>
            <person name="Bowser T.A."/>
            <person name="Graham I.A."/>
            <person name="Ye K."/>
        </authorList>
    </citation>
    <scope>NUCLEOTIDE SEQUENCE [LARGE SCALE GENOMIC DNA]</scope>
    <source>
        <strain evidence="8">cv. HN1</strain>
        <tissue evidence="7">Leaves</tissue>
    </source>
</reference>
<dbReference type="Gramene" id="RZC63683">
    <property type="protein sequence ID" value="RZC63683"/>
    <property type="gene ID" value="C5167_025451"/>
</dbReference>
<dbReference type="PANTHER" id="PTHR13234">
    <property type="entry name" value="GAMMA-INTERFERON INDUCIBLE LYSOSOMAL THIOL REDUCTASE GILT"/>
    <property type="match status" value="1"/>
</dbReference>
<dbReference type="InterPro" id="IPR004911">
    <property type="entry name" value="Interferon-induced_GILT"/>
</dbReference>
<evidence type="ECO:0000256" key="5">
    <source>
        <dbReference type="ARBA" id="ARBA00023180"/>
    </source>
</evidence>
<comment type="subcellular location">
    <subcellularLocation>
        <location evidence="1">Secreted</location>
    </subcellularLocation>
</comment>
<evidence type="ECO:0000256" key="4">
    <source>
        <dbReference type="ARBA" id="ARBA00022729"/>
    </source>
</evidence>
<dbReference type="EMBL" id="CM010719">
    <property type="protein sequence ID" value="RZC63683.1"/>
    <property type="molecule type" value="Genomic_DNA"/>
</dbReference>
<evidence type="ECO:0000313" key="7">
    <source>
        <dbReference type="EMBL" id="RZC63683.1"/>
    </source>
</evidence>
<keyword evidence="3" id="KW-0964">Secreted</keyword>
<proteinExistence type="inferred from homology"/>
<dbReference type="GO" id="GO:0016671">
    <property type="term" value="F:oxidoreductase activity, acting on a sulfur group of donors, disulfide as acceptor"/>
    <property type="evidence" value="ECO:0007669"/>
    <property type="project" value="InterPro"/>
</dbReference>
<feature type="signal peptide" evidence="6">
    <location>
        <begin position="1"/>
        <end position="27"/>
    </location>
</feature>
<accession>A0A4Y7JRH0</accession>
<evidence type="ECO:0000313" key="8">
    <source>
        <dbReference type="Proteomes" id="UP000316621"/>
    </source>
</evidence>
<dbReference type="AlphaFoldDB" id="A0A4Y7JRH0"/>
<evidence type="ECO:0000256" key="1">
    <source>
        <dbReference type="ARBA" id="ARBA00004613"/>
    </source>
</evidence>
<evidence type="ECO:0000256" key="3">
    <source>
        <dbReference type="ARBA" id="ARBA00022525"/>
    </source>
</evidence>
<dbReference type="Proteomes" id="UP000316621">
    <property type="component" value="Chromosome 5"/>
</dbReference>
<organism evidence="7 8">
    <name type="scientific">Papaver somniferum</name>
    <name type="common">Opium poppy</name>
    <dbReference type="NCBI Taxonomy" id="3469"/>
    <lineage>
        <taxon>Eukaryota</taxon>
        <taxon>Viridiplantae</taxon>
        <taxon>Streptophyta</taxon>
        <taxon>Embryophyta</taxon>
        <taxon>Tracheophyta</taxon>
        <taxon>Spermatophyta</taxon>
        <taxon>Magnoliopsida</taxon>
        <taxon>Ranunculales</taxon>
        <taxon>Papaveraceae</taxon>
        <taxon>Papaveroideae</taxon>
        <taxon>Papaver</taxon>
    </lineage>
</organism>
<dbReference type="PANTHER" id="PTHR13234:SF8">
    <property type="entry name" value="GAMMA-INTERFERON-INDUCIBLE LYSOSOMAL THIOL REDUCTASE"/>
    <property type="match status" value="1"/>
</dbReference>
<dbReference type="OMA" id="CPFSANF"/>
<keyword evidence="8" id="KW-1185">Reference proteome</keyword>
<gene>
    <name evidence="7" type="ORF">C5167_025451</name>
</gene>
<keyword evidence="5" id="KW-0325">Glycoprotein</keyword>
<dbReference type="Pfam" id="PF03227">
    <property type="entry name" value="GILT"/>
    <property type="match status" value="1"/>
</dbReference>
<comment type="similarity">
    <text evidence="2">Belongs to the GILT family.</text>
</comment>